<dbReference type="InterPro" id="IPR003115">
    <property type="entry name" value="ParB_N"/>
</dbReference>
<dbReference type="SUPFAM" id="SSF110849">
    <property type="entry name" value="ParB/Sulfiredoxin"/>
    <property type="match status" value="1"/>
</dbReference>
<evidence type="ECO:0000313" key="4">
    <source>
        <dbReference type="Proteomes" id="UP000658656"/>
    </source>
</evidence>
<reference evidence="3" key="2">
    <citation type="submission" date="2020-09" db="EMBL/GenBank/DDBJ databases">
        <authorList>
            <person name="Sun Q."/>
            <person name="Zhou Y."/>
        </authorList>
    </citation>
    <scope>NUCLEOTIDE SEQUENCE</scope>
    <source>
        <strain evidence="3">CGMCC 4.7679</strain>
    </source>
</reference>
<dbReference type="Proteomes" id="UP000658656">
    <property type="component" value="Unassembled WGS sequence"/>
</dbReference>
<feature type="domain" description="ParB-like N-terminal" evidence="2">
    <location>
        <begin position="30"/>
        <end position="114"/>
    </location>
</feature>
<protein>
    <recommendedName>
        <fullName evidence="2">ParB-like N-terminal domain-containing protein</fullName>
    </recommendedName>
</protein>
<gene>
    <name evidence="3" type="ORF">GCM10017566_29550</name>
</gene>
<keyword evidence="4" id="KW-1185">Reference proteome</keyword>
<evidence type="ECO:0000313" key="3">
    <source>
        <dbReference type="EMBL" id="GHF54160.1"/>
    </source>
</evidence>
<proteinExistence type="predicted"/>
<feature type="region of interest" description="Disordered" evidence="1">
    <location>
        <begin position="228"/>
        <end position="251"/>
    </location>
</feature>
<sequence length="334" mass="36309">MGDDAGTTRMTVDAHGEPWPDPKLEALPVELVPIARLTVAGSPRVGGADPEHIRVLAGTSTVFPPILVHRPTMRVIDGAHRVHAALLRDERQIEVRYFDGSEDDAFVLSVRLNVTHGLPLSRADRNSAAEKILHAHPDWSDRAVAAISGLSDKTVASIRRRTSAEFPQLSHRVGRDGRVRPNNAAAGRRRAAAYVQHRPHARPREIAEAAGISVTTARDVRGRVREGLHPVPAGRAGAGTAERAADAGPEGGADGALFSSLRRLRSDPSFRHHETGRMLLRLLDTSMLIAVEQDRLVDGVPVHGTDAVKQVATQYAQAWQRFADQLENRGRMFG</sequence>
<evidence type="ECO:0000256" key="1">
    <source>
        <dbReference type="SAM" id="MobiDB-lite"/>
    </source>
</evidence>
<dbReference type="InterPro" id="IPR036086">
    <property type="entry name" value="ParB/Sulfiredoxin_sf"/>
</dbReference>
<dbReference type="AlphaFoldDB" id="A0A8H9IXR0"/>
<organism evidence="3 4">
    <name type="scientific">Amycolatopsis bartoniae</name>
    <dbReference type="NCBI Taxonomy" id="941986"/>
    <lineage>
        <taxon>Bacteria</taxon>
        <taxon>Bacillati</taxon>
        <taxon>Actinomycetota</taxon>
        <taxon>Actinomycetes</taxon>
        <taxon>Pseudonocardiales</taxon>
        <taxon>Pseudonocardiaceae</taxon>
        <taxon>Amycolatopsis</taxon>
    </lineage>
</organism>
<comment type="caution">
    <text evidence="3">The sequence shown here is derived from an EMBL/GenBank/DDBJ whole genome shotgun (WGS) entry which is preliminary data.</text>
</comment>
<name>A0A8H9IXR0_9PSEU</name>
<feature type="compositionally biased region" description="Low complexity" evidence="1">
    <location>
        <begin position="233"/>
        <end position="248"/>
    </location>
</feature>
<dbReference type="EMBL" id="BNAV01000003">
    <property type="protein sequence ID" value="GHF54160.1"/>
    <property type="molecule type" value="Genomic_DNA"/>
</dbReference>
<reference evidence="3" key="1">
    <citation type="journal article" date="2014" name="Int. J. Syst. Evol. Microbiol.">
        <title>Complete genome sequence of Corynebacterium casei LMG S-19264T (=DSM 44701T), isolated from a smear-ripened cheese.</title>
        <authorList>
            <consortium name="US DOE Joint Genome Institute (JGI-PGF)"/>
            <person name="Walter F."/>
            <person name="Albersmeier A."/>
            <person name="Kalinowski J."/>
            <person name="Ruckert C."/>
        </authorList>
    </citation>
    <scope>NUCLEOTIDE SEQUENCE</scope>
    <source>
        <strain evidence="3">CGMCC 4.7679</strain>
    </source>
</reference>
<accession>A0A8H9IXR0</accession>
<dbReference type="SMART" id="SM00470">
    <property type="entry name" value="ParB"/>
    <property type="match status" value="1"/>
</dbReference>
<evidence type="ECO:0000259" key="2">
    <source>
        <dbReference type="SMART" id="SM00470"/>
    </source>
</evidence>